<name>A0A4R2B795_9BACI</name>
<keyword evidence="1" id="KW-0732">Signal</keyword>
<dbReference type="EMBL" id="SLVV01000010">
    <property type="protein sequence ID" value="TCN22578.1"/>
    <property type="molecule type" value="Genomic_DNA"/>
</dbReference>
<proteinExistence type="predicted"/>
<accession>A0A4R2B795</accession>
<organism evidence="2 3">
    <name type="scientific">Mesobacillus foraminis</name>
    <dbReference type="NCBI Taxonomy" id="279826"/>
    <lineage>
        <taxon>Bacteria</taxon>
        <taxon>Bacillati</taxon>
        <taxon>Bacillota</taxon>
        <taxon>Bacilli</taxon>
        <taxon>Bacillales</taxon>
        <taxon>Bacillaceae</taxon>
        <taxon>Mesobacillus</taxon>
    </lineage>
</organism>
<reference evidence="2 3" key="1">
    <citation type="journal article" date="2015" name="Stand. Genomic Sci.">
        <title>Genomic Encyclopedia of Bacterial and Archaeal Type Strains, Phase III: the genomes of soil and plant-associated and newly described type strains.</title>
        <authorList>
            <person name="Whitman W.B."/>
            <person name="Woyke T."/>
            <person name="Klenk H.P."/>
            <person name="Zhou Y."/>
            <person name="Lilburn T.G."/>
            <person name="Beck B.J."/>
            <person name="De Vos P."/>
            <person name="Vandamme P."/>
            <person name="Eisen J.A."/>
            <person name="Garrity G."/>
            <person name="Hugenholtz P."/>
            <person name="Kyrpides N.C."/>
        </authorList>
    </citation>
    <scope>NUCLEOTIDE SEQUENCE [LARGE SCALE GENOMIC DNA]</scope>
    <source>
        <strain evidence="2 3">CV53</strain>
    </source>
</reference>
<evidence type="ECO:0000256" key="1">
    <source>
        <dbReference type="SAM" id="SignalP"/>
    </source>
</evidence>
<keyword evidence="3" id="KW-1185">Reference proteome</keyword>
<dbReference type="RefSeq" id="WP_132009330.1">
    <property type="nucleotide sequence ID" value="NZ_JABUHM010000011.1"/>
</dbReference>
<dbReference type="PROSITE" id="PS51257">
    <property type="entry name" value="PROKAR_LIPOPROTEIN"/>
    <property type="match status" value="1"/>
</dbReference>
<feature type="signal peptide" evidence="1">
    <location>
        <begin position="1"/>
        <end position="25"/>
    </location>
</feature>
<evidence type="ECO:0000313" key="2">
    <source>
        <dbReference type="EMBL" id="TCN22578.1"/>
    </source>
</evidence>
<sequence length="303" mass="34256">MKKIYFSFIATILIFACIAPAYARAATEEEQYNHLEESIPAITDIQEEEVTTVDIESAEEETNEFVGEDIEDSLEIQSEVVDDTAVIETEIESEDVHIDSTLELDLESSAMTVETELEIEDGQKVSKSFDVSVTEVNGEDFTAKLTDTETGEIYEVNTEEVSASWYPLVVIAIHVARYGITYAIKKYGKSAVTKATSKYGKKATANTLKKVQFASKSTFDRHWRDHKNEFPGYTQSKYLTRAQAIAGTTGKHILTKKRANGDILKYNKDTNELLILDKNDVIRTLFKPKHPNKSKGYEYFKRQ</sequence>
<protein>
    <submittedName>
        <fullName evidence="2">Uncharacterized protein</fullName>
    </submittedName>
</protein>
<feature type="chain" id="PRO_5020391889" evidence="1">
    <location>
        <begin position="26"/>
        <end position="303"/>
    </location>
</feature>
<evidence type="ECO:0000313" key="3">
    <source>
        <dbReference type="Proteomes" id="UP000295689"/>
    </source>
</evidence>
<dbReference type="AlphaFoldDB" id="A0A4R2B795"/>
<dbReference type="NCBIfam" id="NF038340">
    <property type="entry name" value="SAR2788_fam"/>
    <property type="match status" value="1"/>
</dbReference>
<dbReference type="Proteomes" id="UP000295689">
    <property type="component" value="Unassembled WGS sequence"/>
</dbReference>
<gene>
    <name evidence="2" type="ORF">EV146_11062</name>
</gene>
<comment type="caution">
    <text evidence="2">The sequence shown here is derived from an EMBL/GenBank/DDBJ whole genome shotgun (WGS) entry which is preliminary data.</text>
</comment>